<name>A0AA36ITW8_9DINO</name>
<sequence length="207" mass="23618">MRAHDQRIKLAMARREDAMESYKRGQRKQGSGANGCIFCQGEAIQLVEGPPMQGRPRSVSGQQHEEQLLADCLSNRAQCILDMAQGKGVLPDGTPFSKQFEEAEHFDYFKRQAVKQAEECAEKACLVWCDDRSLFRLGLARKMTAESARVEAMWVMKEDNNEIMKDAGRCFLKAMKARPNPQTQKMLDEVKDFLAQRDVFSLYPEYV</sequence>
<dbReference type="Proteomes" id="UP001178507">
    <property type="component" value="Unassembled WGS sequence"/>
</dbReference>
<evidence type="ECO:0000313" key="1">
    <source>
        <dbReference type="EMBL" id="CAJ1392796.1"/>
    </source>
</evidence>
<keyword evidence="2" id="KW-1185">Reference proteome</keyword>
<protein>
    <submittedName>
        <fullName evidence="1">Uncharacterized protein</fullName>
    </submittedName>
</protein>
<organism evidence="1 2">
    <name type="scientific">Effrenium voratum</name>
    <dbReference type="NCBI Taxonomy" id="2562239"/>
    <lineage>
        <taxon>Eukaryota</taxon>
        <taxon>Sar</taxon>
        <taxon>Alveolata</taxon>
        <taxon>Dinophyceae</taxon>
        <taxon>Suessiales</taxon>
        <taxon>Symbiodiniaceae</taxon>
        <taxon>Effrenium</taxon>
    </lineage>
</organism>
<comment type="caution">
    <text evidence="1">The sequence shown here is derived from an EMBL/GenBank/DDBJ whole genome shotgun (WGS) entry which is preliminary data.</text>
</comment>
<accession>A0AA36ITW8</accession>
<dbReference type="EMBL" id="CAUJNA010002413">
    <property type="protein sequence ID" value="CAJ1392796.1"/>
    <property type="molecule type" value="Genomic_DNA"/>
</dbReference>
<proteinExistence type="predicted"/>
<reference evidence="1" key="1">
    <citation type="submission" date="2023-08" db="EMBL/GenBank/DDBJ databases">
        <authorList>
            <person name="Chen Y."/>
            <person name="Shah S."/>
            <person name="Dougan E. K."/>
            <person name="Thang M."/>
            <person name="Chan C."/>
        </authorList>
    </citation>
    <scope>NUCLEOTIDE SEQUENCE</scope>
</reference>
<gene>
    <name evidence="1" type="ORF">EVOR1521_LOCUS17808</name>
</gene>
<evidence type="ECO:0000313" key="2">
    <source>
        <dbReference type="Proteomes" id="UP001178507"/>
    </source>
</evidence>
<dbReference type="AlphaFoldDB" id="A0AA36ITW8"/>